<comment type="function">
    <text evidence="9">CRISPR (clustered regularly interspaced short palindromic repeat) is an adaptive immune system that provides protection against mobile genetic elements (viruses, transposable elements and conjugative plasmids). CRISPR clusters contain sequences complementary to antecedent mobile elements and target invading nucleic acids. CRISPR clusters are transcribed and processed into CRISPR RNA (crRNA).</text>
</comment>
<name>A0A316MA08_9CLOT</name>
<accession>A0A316MA08</accession>
<dbReference type="AlphaFoldDB" id="A0A316MA08"/>
<dbReference type="Pfam" id="PF01930">
    <property type="entry name" value="Cas_Cas4"/>
    <property type="match status" value="1"/>
</dbReference>
<evidence type="ECO:0000256" key="6">
    <source>
        <dbReference type="ARBA" id="ARBA00023014"/>
    </source>
</evidence>
<keyword evidence="4 9" id="KW-0269">Exonuclease</keyword>
<evidence type="ECO:0000256" key="7">
    <source>
        <dbReference type="ARBA" id="ARBA00023118"/>
    </source>
</evidence>
<proteinExistence type="inferred from homology"/>
<gene>
    <name evidence="11" type="primary">cas4</name>
    <name evidence="11" type="ORF">DBY38_05790</name>
</gene>
<keyword evidence="8 9" id="KW-0464">Manganese</keyword>
<dbReference type="InterPro" id="IPR022765">
    <property type="entry name" value="Dna2/Cas4_DUF83"/>
</dbReference>
<sequence>MRDLELEELSIGGLQVDYYCICTRKLWLYSKGISMETTNDRVIQGTVLHENSYNRAKSKEVLIDNIIKLDILDKEFVREVKISSKMFNADKMQLLYYLYVLKNMGIEKRGTLNYVKEKRVEEVVLGKEEEKAVEDVLHGINEILTLNYPPKVQKYPYCNKCSYYEYCYIKEEE</sequence>
<evidence type="ECO:0000256" key="3">
    <source>
        <dbReference type="ARBA" id="ARBA00022801"/>
    </source>
</evidence>
<dbReference type="EC" id="3.1.12.1" evidence="9"/>
<dbReference type="InterPro" id="IPR011604">
    <property type="entry name" value="PDDEXK-like_dom_sf"/>
</dbReference>
<keyword evidence="6 9" id="KW-0411">Iron-sulfur</keyword>
<comment type="similarity">
    <text evidence="9">Belongs to the CRISPR-associated exonuclease Cas4 family.</text>
</comment>
<comment type="caution">
    <text evidence="11">The sequence shown here is derived from an EMBL/GenBank/DDBJ whole genome shotgun (WGS) entry which is preliminary data.</text>
</comment>
<dbReference type="NCBIfam" id="TIGR00372">
    <property type="entry name" value="cas4"/>
    <property type="match status" value="1"/>
</dbReference>
<keyword evidence="2 9" id="KW-0479">Metal-binding</keyword>
<dbReference type="Gene3D" id="3.90.320.10">
    <property type="match status" value="1"/>
</dbReference>
<dbReference type="GO" id="GO:0051607">
    <property type="term" value="P:defense response to virus"/>
    <property type="evidence" value="ECO:0007669"/>
    <property type="project" value="UniProtKB-KW"/>
</dbReference>
<evidence type="ECO:0000256" key="2">
    <source>
        <dbReference type="ARBA" id="ARBA00022723"/>
    </source>
</evidence>
<evidence type="ECO:0000256" key="8">
    <source>
        <dbReference type="ARBA" id="ARBA00023211"/>
    </source>
</evidence>
<evidence type="ECO:0000313" key="12">
    <source>
        <dbReference type="Proteomes" id="UP000246114"/>
    </source>
</evidence>
<evidence type="ECO:0000259" key="10">
    <source>
        <dbReference type="Pfam" id="PF01930"/>
    </source>
</evidence>
<dbReference type="OrthoDB" id="9794720at2"/>
<keyword evidence="7 9" id="KW-0051">Antiviral defense</keyword>
<keyword evidence="1 9" id="KW-0540">Nuclease</keyword>
<evidence type="ECO:0000256" key="1">
    <source>
        <dbReference type="ARBA" id="ARBA00022722"/>
    </source>
</evidence>
<dbReference type="InterPro" id="IPR013343">
    <property type="entry name" value="CRISPR-assoc_prot_Cas4"/>
</dbReference>
<feature type="domain" description="DUF83" evidence="10">
    <location>
        <begin position="13"/>
        <end position="169"/>
    </location>
</feature>
<evidence type="ECO:0000256" key="4">
    <source>
        <dbReference type="ARBA" id="ARBA00022839"/>
    </source>
</evidence>
<dbReference type="GO" id="GO:0051536">
    <property type="term" value="F:iron-sulfur cluster binding"/>
    <property type="evidence" value="ECO:0007669"/>
    <property type="project" value="UniProtKB-KW"/>
</dbReference>
<dbReference type="GO" id="GO:0004527">
    <property type="term" value="F:exonuclease activity"/>
    <property type="evidence" value="ECO:0007669"/>
    <property type="project" value="UniProtKB-KW"/>
</dbReference>
<organism evidence="11 12">
    <name type="scientific">Clostridium cadaveris</name>
    <dbReference type="NCBI Taxonomy" id="1529"/>
    <lineage>
        <taxon>Bacteria</taxon>
        <taxon>Bacillati</taxon>
        <taxon>Bacillota</taxon>
        <taxon>Clostridia</taxon>
        <taxon>Eubacteriales</taxon>
        <taxon>Clostridiaceae</taxon>
        <taxon>Clostridium</taxon>
    </lineage>
</organism>
<dbReference type="PANTHER" id="PTHR37168:SF1">
    <property type="entry name" value="CRISPR-ASSOCIATED EXONUCLEASE CAS4"/>
    <property type="match status" value="1"/>
</dbReference>
<keyword evidence="5 9" id="KW-0408">Iron</keyword>
<dbReference type="PANTHER" id="PTHR37168">
    <property type="entry name" value="CRISPR-ASSOCIATED EXONUCLEASE CAS4"/>
    <property type="match status" value="1"/>
</dbReference>
<comment type="cofactor">
    <cofactor evidence="9">
        <name>Mg(2+)</name>
        <dbReference type="ChEBI" id="CHEBI:18420"/>
    </cofactor>
    <cofactor evidence="9">
        <name>Mn(2+)</name>
        <dbReference type="ChEBI" id="CHEBI:29035"/>
    </cofactor>
    <text evidence="9">Mg(2+) or Mn(2+) required for ssDNA cleavage activity.</text>
</comment>
<evidence type="ECO:0000313" key="11">
    <source>
        <dbReference type="EMBL" id="PWL53905.1"/>
    </source>
</evidence>
<dbReference type="Proteomes" id="UP000246114">
    <property type="component" value="Unassembled WGS sequence"/>
</dbReference>
<comment type="cofactor">
    <cofactor evidence="9">
        <name>iron-sulfur cluster</name>
        <dbReference type="ChEBI" id="CHEBI:30408"/>
    </cofactor>
</comment>
<reference evidence="11 12" key="1">
    <citation type="submission" date="2018-03" db="EMBL/GenBank/DDBJ databases">
        <title>The uncultured portion of the human microbiome is neutrally assembled.</title>
        <authorList>
            <person name="Jeraldo P."/>
            <person name="Boardman L."/>
            <person name="White B.A."/>
            <person name="Nelson H."/>
            <person name="Goldenfeld N."/>
            <person name="Chia N."/>
        </authorList>
    </citation>
    <scope>NUCLEOTIDE SEQUENCE [LARGE SCALE GENOMIC DNA]</scope>
    <source>
        <strain evidence="11">CIM:MAG 903</strain>
    </source>
</reference>
<dbReference type="EMBL" id="QAMZ01000029">
    <property type="protein sequence ID" value="PWL53905.1"/>
    <property type="molecule type" value="Genomic_DNA"/>
</dbReference>
<protein>
    <recommendedName>
        <fullName evidence="9">CRISPR-associated exonuclease Cas4</fullName>
        <ecNumber evidence="9">3.1.12.1</ecNumber>
    </recommendedName>
</protein>
<evidence type="ECO:0000256" key="9">
    <source>
        <dbReference type="RuleBase" id="RU365022"/>
    </source>
</evidence>
<keyword evidence="3 9" id="KW-0378">Hydrolase</keyword>
<dbReference type="GO" id="GO:0046872">
    <property type="term" value="F:metal ion binding"/>
    <property type="evidence" value="ECO:0007669"/>
    <property type="project" value="UniProtKB-KW"/>
</dbReference>
<evidence type="ECO:0000256" key="5">
    <source>
        <dbReference type="ARBA" id="ARBA00023004"/>
    </source>
</evidence>